<dbReference type="AlphaFoldDB" id="A0AAD8UJN3"/>
<dbReference type="EMBL" id="JAHMHS010000076">
    <property type="protein sequence ID" value="KAK1722636.1"/>
    <property type="molecule type" value="Genomic_DNA"/>
</dbReference>
<keyword evidence="6 7" id="KW-0472">Membrane</keyword>
<comment type="caution">
    <text evidence="9">The sequence shown here is derived from an EMBL/GenBank/DDBJ whole genome shotgun (WGS) entry which is preliminary data.</text>
</comment>
<feature type="transmembrane region" description="Helical" evidence="7">
    <location>
        <begin position="355"/>
        <end position="376"/>
    </location>
</feature>
<keyword evidence="10" id="KW-1185">Reference proteome</keyword>
<name>A0AAD8UJN3_GLOAC</name>
<feature type="transmembrane region" description="Helical" evidence="7">
    <location>
        <begin position="452"/>
        <end position="473"/>
    </location>
</feature>
<dbReference type="InterPro" id="IPR009716">
    <property type="entry name" value="Ferroportin-1"/>
</dbReference>
<keyword evidence="7" id="KW-0406">Ion transport</keyword>
<reference evidence="9" key="1">
    <citation type="submission" date="2021-12" db="EMBL/GenBank/DDBJ databases">
        <title>Comparative genomics, transcriptomics and evolutionary studies reveal genomic signatures of adaptation to plant cell wall in hemibiotrophic fungi.</title>
        <authorList>
            <consortium name="DOE Joint Genome Institute"/>
            <person name="Baroncelli R."/>
            <person name="Diaz J.F."/>
            <person name="Benocci T."/>
            <person name="Peng M."/>
            <person name="Battaglia E."/>
            <person name="Haridas S."/>
            <person name="Andreopoulos W."/>
            <person name="Labutti K."/>
            <person name="Pangilinan J."/>
            <person name="Floch G.L."/>
            <person name="Makela M.R."/>
            <person name="Henrissat B."/>
            <person name="Grigoriev I.V."/>
            <person name="Crouch J.A."/>
            <person name="De Vries R.P."/>
            <person name="Sukno S.A."/>
            <person name="Thon M.R."/>
        </authorList>
    </citation>
    <scope>NUCLEOTIDE SEQUENCE</scope>
    <source>
        <strain evidence="9">CBS 112980</strain>
    </source>
</reference>
<dbReference type="Pfam" id="PF06963">
    <property type="entry name" value="FPN1"/>
    <property type="match status" value="1"/>
</dbReference>
<comment type="subcellular location">
    <subcellularLocation>
        <location evidence="1 7">Membrane</location>
        <topology evidence="1 7">Multi-pass membrane protein</topology>
    </subcellularLocation>
</comment>
<evidence type="ECO:0000256" key="4">
    <source>
        <dbReference type="ARBA" id="ARBA00022692"/>
    </source>
</evidence>
<feature type="transmembrane region" description="Helical" evidence="7">
    <location>
        <begin position="323"/>
        <end position="343"/>
    </location>
</feature>
<dbReference type="PANTHER" id="PTHR11660:SF57">
    <property type="entry name" value="SOLUTE CARRIER FAMILY 40 MEMBER"/>
    <property type="match status" value="1"/>
</dbReference>
<evidence type="ECO:0000256" key="3">
    <source>
        <dbReference type="ARBA" id="ARBA00022448"/>
    </source>
</evidence>
<feature type="transmembrane region" description="Helical" evidence="7">
    <location>
        <begin position="66"/>
        <end position="87"/>
    </location>
</feature>
<dbReference type="InterPro" id="IPR036259">
    <property type="entry name" value="MFS_trans_sf"/>
</dbReference>
<feature type="transmembrane region" description="Helical" evidence="7">
    <location>
        <begin position="290"/>
        <end position="317"/>
    </location>
</feature>
<dbReference type="CDD" id="cd17480">
    <property type="entry name" value="MFS_SLC40A1_like"/>
    <property type="match status" value="1"/>
</dbReference>
<feature type="region of interest" description="Disordered" evidence="8">
    <location>
        <begin position="1"/>
        <end position="37"/>
    </location>
</feature>
<feature type="transmembrane region" description="Helical" evidence="7">
    <location>
        <begin position="117"/>
        <end position="136"/>
    </location>
</feature>
<accession>A0AAD8UJN3</accession>
<comment type="caution">
    <text evidence="7">Lacks conserved residue(s) required for the propagation of feature annotation.</text>
</comment>
<evidence type="ECO:0000256" key="6">
    <source>
        <dbReference type="ARBA" id="ARBA00023136"/>
    </source>
</evidence>
<evidence type="ECO:0000313" key="9">
    <source>
        <dbReference type="EMBL" id="KAK1722636.1"/>
    </source>
</evidence>
<keyword evidence="5 7" id="KW-1133">Transmembrane helix</keyword>
<protein>
    <recommendedName>
        <fullName evidence="7">Solute carrier family 40 member</fullName>
    </recommendedName>
</protein>
<evidence type="ECO:0000256" key="2">
    <source>
        <dbReference type="ARBA" id="ARBA00006279"/>
    </source>
</evidence>
<dbReference type="GeneID" id="85386837"/>
<evidence type="ECO:0000256" key="8">
    <source>
        <dbReference type="SAM" id="MobiDB-lite"/>
    </source>
</evidence>
<evidence type="ECO:0000256" key="7">
    <source>
        <dbReference type="RuleBase" id="RU365065"/>
    </source>
</evidence>
<dbReference type="SUPFAM" id="SSF103473">
    <property type="entry name" value="MFS general substrate transporter"/>
    <property type="match status" value="1"/>
</dbReference>
<dbReference type="Proteomes" id="UP001244207">
    <property type="component" value="Unassembled WGS sequence"/>
</dbReference>
<keyword evidence="4 7" id="KW-0812">Transmembrane</keyword>
<evidence type="ECO:0000313" key="10">
    <source>
        <dbReference type="Proteomes" id="UP001244207"/>
    </source>
</evidence>
<evidence type="ECO:0000256" key="5">
    <source>
        <dbReference type="ARBA" id="ARBA00022989"/>
    </source>
</evidence>
<dbReference type="GO" id="GO:0016020">
    <property type="term" value="C:membrane"/>
    <property type="evidence" value="ECO:0007669"/>
    <property type="project" value="UniProtKB-SubCell"/>
</dbReference>
<comment type="function">
    <text evidence="7">May be involved in iron transport and iron homeostasis.</text>
</comment>
<gene>
    <name evidence="9" type="ORF">BDZ83DRAFT_414700</name>
</gene>
<feature type="transmembrane region" description="Helical" evidence="7">
    <location>
        <begin position="382"/>
        <end position="399"/>
    </location>
</feature>
<feature type="transmembrane region" description="Helical" evidence="7">
    <location>
        <begin position="142"/>
        <end position="161"/>
    </location>
</feature>
<dbReference type="GO" id="GO:0005381">
    <property type="term" value="F:iron ion transmembrane transporter activity"/>
    <property type="evidence" value="ECO:0007669"/>
    <property type="project" value="UniProtKB-UniRule"/>
</dbReference>
<evidence type="ECO:0000256" key="1">
    <source>
        <dbReference type="ARBA" id="ARBA00004141"/>
    </source>
</evidence>
<dbReference type="PANTHER" id="PTHR11660">
    <property type="entry name" value="SOLUTE CARRIER FAMILY 40 MEMBER"/>
    <property type="match status" value="1"/>
</dbReference>
<keyword evidence="3 7" id="KW-0813">Transport</keyword>
<organism evidence="9 10">
    <name type="scientific">Glomerella acutata</name>
    <name type="common">Colletotrichum acutatum</name>
    <dbReference type="NCBI Taxonomy" id="27357"/>
    <lineage>
        <taxon>Eukaryota</taxon>
        <taxon>Fungi</taxon>
        <taxon>Dikarya</taxon>
        <taxon>Ascomycota</taxon>
        <taxon>Pezizomycotina</taxon>
        <taxon>Sordariomycetes</taxon>
        <taxon>Hypocreomycetidae</taxon>
        <taxon>Glomerellales</taxon>
        <taxon>Glomerellaceae</taxon>
        <taxon>Colletotrichum</taxon>
        <taxon>Colletotrichum acutatum species complex</taxon>
    </lineage>
</organism>
<dbReference type="RefSeq" id="XP_060362691.1">
    <property type="nucleotide sequence ID" value="XM_060502938.1"/>
</dbReference>
<comment type="similarity">
    <text evidence="2 7">Belongs to the ferroportin (FP) (TC 2.A.100) family. SLC40A subfamily.</text>
</comment>
<proteinExistence type="inferred from homology"/>
<sequence length="487" mass="53708">MMTYTQPLPDEEAIRPDEQTPLLGTGAGQGDGSVSETHRVDPRIARRLYLSHFLSTWNSRMFEFGAVLYLATIFPGTLLPMSLYALARGLSALVFAPTVGQYIDNNDRLKVVRASIVFQRLAVSASCVLFYVLFIGLPLGDYGRPALLALLSFMACVEKLYSIVNMVSVEKDWVIVIAKGDIEALAVLNAQMRRIDLLCKLLGPLSIALIDGFSTKAAIIVNFSMNTASVAIEYYAIAKIYNEDPDLQELKSKPMSTSETTAASVNPGKKVLGHIKRSVSDFKFYFGHRAFLPSFACSLLYLTVLSFGGQMVTYLVASGFNTTYIGIARTISVVFEVLATWVGPWLVGRIGQVRAGLWMSNCQVLPLIGGLVAFWVFMPNPLISATSLVMGVIISRLGLRGFDLCTQIIVQEEVEAESRGRFSTVEAAWQSAFELLSYMATIIFFRPSQFNWPALVSVAAVTSASLAYTLFVWKRRGHLLHFEKFGL</sequence>